<dbReference type="PROSITE" id="PS01117">
    <property type="entry name" value="HTH_MARR_1"/>
    <property type="match status" value="1"/>
</dbReference>
<feature type="region of interest" description="Disordered" evidence="4">
    <location>
        <begin position="136"/>
        <end position="156"/>
    </location>
</feature>
<protein>
    <submittedName>
        <fullName evidence="6">DNA-binding MarR family transcriptional regulator</fullName>
    </submittedName>
</protein>
<dbReference type="InterPro" id="IPR039422">
    <property type="entry name" value="MarR/SlyA-like"/>
</dbReference>
<evidence type="ECO:0000256" key="1">
    <source>
        <dbReference type="ARBA" id="ARBA00023015"/>
    </source>
</evidence>
<dbReference type="InterPro" id="IPR036388">
    <property type="entry name" value="WH-like_DNA-bd_sf"/>
</dbReference>
<keyword evidence="7" id="KW-1185">Reference proteome</keyword>
<evidence type="ECO:0000313" key="6">
    <source>
        <dbReference type="EMBL" id="NIJ56611.1"/>
    </source>
</evidence>
<dbReference type="Gene3D" id="1.10.10.10">
    <property type="entry name" value="Winged helix-like DNA-binding domain superfamily/Winged helix DNA-binding domain"/>
    <property type="match status" value="1"/>
</dbReference>
<dbReference type="InterPro" id="IPR000835">
    <property type="entry name" value="HTH_MarR-typ"/>
</dbReference>
<evidence type="ECO:0000256" key="2">
    <source>
        <dbReference type="ARBA" id="ARBA00023125"/>
    </source>
</evidence>
<accession>A0ABX0UUG7</accession>
<dbReference type="PROSITE" id="PS50995">
    <property type="entry name" value="HTH_MARR_2"/>
    <property type="match status" value="1"/>
</dbReference>
<gene>
    <name evidence="6" type="ORF">FHS82_000424</name>
</gene>
<comment type="caution">
    <text evidence="6">The sequence shown here is derived from an EMBL/GenBank/DDBJ whole genome shotgun (WGS) entry which is preliminary data.</text>
</comment>
<feature type="domain" description="HTH marR-type" evidence="5">
    <location>
        <begin position="2"/>
        <end position="133"/>
    </location>
</feature>
<dbReference type="PANTHER" id="PTHR33164">
    <property type="entry name" value="TRANSCRIPTIONAL REGULATOR, MARR FAMILY"/>
    <property type="match status" value="1"/>
</dbReference>
<dbReference type="EMBL" id="JAASQI010000001">
    <property type="protein sequence ID" value="NIJ56611.1"/>
    <property type="molecule type" value="Genomic_DNA"/>
</dbReference>
<dbReference type="InterPro" id="IPR023187">
    <property type="entry name" value="Tscrpt_reg_MarR-type_CS"/>
</dbReference>
<keyword evidence="3" id="KW-0804">Transcription</keyword>
<evidence type="ECO:0000256" key="3">
    <source>
        <dbReference type="ARBA" id="ARBA00023163"/>
    </source>
</evidence>
<evidence type="ECO:0000259" key="5">
    <source>
        <dbReference type="PROSITE" id="PS50995"/>
    </source>
</evidence>
<organism evidence="6 7">
    <name type="scientific">Pseudochelatococcus lubricantis</name>
    <dbReference type="NCBI Taxonomy" id="1538102"/>
    <lineage>
        <taxon>Bacteria</taxon>
        <taxon>Pseudomonadati</taxon>
        <taxon>Pseudomonadota</taxon>
        <taxon>Alphaproteobacteria</taxon>
        <taxon>Hyphomicrobiales</taxon>
        <taxon>Chelatococcaceae</taxon>
        <taxon>Pseudochelatococcus</taxon>
    </lineage>
</organism>
<dbReference type="PANTHER" id="PTHR33164:SF95">
    <property type="entry name" value="TRANSCRIPTIONAL REGULATOR"/>
    <property type="match status" value="1"/>
</dbReference>
<name>A0ABX0UUG7_9HYPH</name>
<reference evidence="6 7" key="1">
    <citation type="submission" date="2020-03" db="EMBL/GenBank/DDBJ databases">
        <title>Genomic Encyclopedia of Type Strains, Phase IV (KMG-IV): sequencing the most valuable type-strain genomes for metagenomic binning, comparative biology and taxonomic classification.</title>
        <authorList>
            <person name="Goeker M."/>
        </authorList>
    </citation>
    <scope>NUCLEOTIDE SEQUENCE [LARGE SCALE GENOMIC DNA]</scope>
    <source>
        <strain evidence="6 7">DSM 103870</strain>
    </source>
</reference>
<keyword evidence="2 6" id="KW-0238">DNA-binding</keyword>
<proteinExistence type="predicted"/>
<dbReference type="InterPro" id="IPR036390">
    <property type="entry name" value="WH_DNA-bd_sf"/>
</dbReference>
<dbReference type="PRINTS" id="PR00598">
    <property type="entry name" value="HTHMARR"/>
</dbReference>
<sequence length="156" mass="17020">MPGHLIRRLHQISTSIFAEEMAHSGFDLTPVQYAALSALAGHPDVDQNTLAGLIAHDRATLGGVVERLERRGYLRREVSRVDRRARALSLTEKGRALVTTVLPAVRRAQEDILAPLTPAERATFLALMDKATAAGNKRARAPLRLPQREGTAVADD</sequence>
<dbReference type="RefSeq" id="WP_166948220.1">
    <property type="nucleotide sequence ID" value="NZ_JAASQI010000001.1"/>
</dbReference>
<keyword evidence="1" id="KW-0805">Transcription regulation</keyword>
<dbReference type="GO" id="GO:0003677">
    <property type="term" value="F:DNA binding"/>
    <property type="evidence" value="ECO:0007669"/>
    <property type="project" value="UniProtKB-KW"/>
</dbReference>
<dbReference type="Pfam" id="PF12802">
    <property type="entry name" value="MarR_2"/>
    <property type="match status" value="1"/>
</dbReference>
<evidence type="ECO:0000256" key="4">
    <source>
        <dbReference type="SAM" id="MobiDB-lite"/>
    </source>
</evidence>
<evidence type="ECO:0000313" key="7">
    <source>
        <dbReference type="Proteomes" id="UP001429580"/>
    </source>
</evidence>
<dbReference type="Proteomes" id="UP001429580">
    <property type="component" value="Unassembled WGS sequence"/>
</dbReference>
<dbReference type="SMART" id="SM00347">
    <property type="entry name" value="HTH_MARR"/>
    <property type="match status" value="1"/>
</dbReference>
<dbReference type="SUPFAM" id="SSF46785">
    <property type="entry name" value="Winged helix' DNA-binding domain"/>
    <property type="match status" value="1"/>
</dbReference>